<organism evidence="1">
    <name type="scientific">Bradyrhizobium barranii subsp. barranii</name>
    <dbReference type="NCBI Taxonomy" id="2823807"/>
    <lineage>
        <taxon>Bacteria</taxon>
        <taxon>Pseudomonadati</taxon>
        <taxon>Pseudomonadota</taxon>
        <taxon>Alphaproteobacteria</taxon>
        <taxon>Hyphomicrobiales</taxon>
        <taxon>Nitrobacteraceae</taxon>
        <taxon>Bradyrhizobium</taxon>
        <taxon>Bradyrhizobium barranii</taxon>
    </lineage>
</organism>
<evidence type="ECO:0000313" key="3">
    <source>
        <dbReference type="Proteomes" id="UP000664702"/>
    </source>
</evidence>
<evidence type="ECO:0000313" key="2">
    <source>
        <dbReference type="EMBL" id="UEM11908.1"/>
    </source>
</evidence>
<evidence type="ECO:0000313" key="1">
    <source>
        <dbReference type="EMBL" id="MBO1868395.1"/>
    </source>
</evidence>
<dbReference type="KEGG" id="bban:J4G43_046955"/>
<proteinExistence type="predicted"/>
<accession>A0A939MIB7</accession>
<protein>
    <submittedName>
        <fullName evidence="1">Uncharacterized protein</fullName>
    </submittedName>
</protein>
<gene>
    <name evidence="2" type="ORF">J4G43_046955</name>
    <name evidence="1" type="ORF">J4G43_48665</name>
</gene>
<dbReference type="AlphaFoldDB" id="A0A939MIB7"/>
<name>A0A939MIB7_9BRAD</name>
<dbReference type="EMBL" id="CP086136">
    <property type="protein sequence ID" value="UEM11908.1"/>
    <property type="molecule type" value="Genomic_DNA"/>
</dbReference>
<sequence>MTLCYCGSGKESRWENDARGIPLCRVCDKCRKEKLGRYRPEVLSDPDYETEEPVEED</sequence>
<dbReference type="RefSeq" id="WP_208088874.1">
    <property type="nucleotide sequence ID" value="NZ_CP086136.1"/>
</dbReference>
<dbReference type="Proteomes" id="UP000664702">
    <property type="component" value="Chromosome"/>
</dbReference>
<reference evidence="2 3" key="2">
    <citation type="journal article" date="2022" name="Int. J. Syst. Evol. Microbiol.">
        <title>Strains of Bradyrhizobium barranii sp. nov. associated with legumes native to Canada are symbionts of soybeans and belong to different subspecies (subsp. barranii subsp. nov. and subsp. apii subsp. nov.) and symbiovars (sv. glycinearum and sv. septentrionale).</title>
        <authorList>
            <person name="Bromfield E.S.P."/>
            <person name="Cloutier S."/>
            <person name="Wasai-Hara S."/>
            <person name="Minamisawa K."/>
        </authorList>
    </citation>
    <scope>NUCLEOTIDE SEQUENCE [LARGE SCALE GENOMIC DNA]</scope>
    <source>
        <strain evidence="2 3">144S4</strain>
    </source>
</reference>
<reference evidence="1" key="1">
    <citation type="submission" date="2021-03" db="EMBL/GenBank/DDBJ databases">
        <title>Whole Genome Sequence of Bradyrhizobium sp. Strain 144S4.</title>
        <authorList>
            <person name="Bromfield E.S.P."/>
            <person name="Cloutier S."/>
        </authorList>
    </citation>
    <scope>NUCLEOTIDE SEQUENCE [LARGE SCALE GENOMIC DNA]</scope>
    <source>
        <strain evidence="1">144S4</strain>
    </source>
</reference>
<dbReference type="EMBL" id="JAGEMI010000001">
    <property type="protein sequence ID" value="MBO1868395.1"/>
    <property type="molecule type" value="Genomic_DNA"/>
</dbReference>